<dbReference type="RefSeq" id="WP_379873424.1">
    <property type="nucleotide sequence ID" value="NZ_JBHTBH010000014.1"/>
</dbReference>
<evidence type="ECO:0000256" key="1">
    <source>
        <dbReference type="SAM" id="MobiDB-lite"/>
    </source>
</evidence>
<evidence type="ECO:0000313" key="2">
    <source>
        <dbReference type="EMBL" id="MFC7330777.1"/>
    </source>
</evidence>
<evidence type="ECO:0000313" key="3">
    <source>
        <dbReference type="Proteomes" id="UP001596540"/>
    </source>
</evidence>
<dbReference type="InterPro" id="IPR004590">
    <property type="entry name" value="ssDNA_annealing_RecT"/>
</dbReference>
<dbReference type="Proteomes" id="UP001596540">
    <property type="component" value="Unassembled WGS sequence"/>
</dbReference>
<proteinExistence type="predicted"/>
<dbReference type="EMBL" id="JBHTBH010000014">
    <property type="protein sequence ID" value="MFC7330777.1"/>
    <property type="molecule type" value="Genomic_DNA"/>
</dbReference>
<dbReference type="InterPro" id="IPR018330">
    <property type="entry name" value="RecT_fam"/>
</dbReference>
<protein>
    <submittedName>
        <fullName evidence="2">Recombinase RecT</fullName>
    </submittedName>
</protein>
<feature type="region of interest" description="Disordered" evidence="1">
    <location>
        <begin position="233"/>
        <end position="254"/>
    </location>
</feature>
<sequence>MTETVTNAVAQRDNSPATMITTYKADLAQVMPSHVKPDQWVRLAVGVIRRDPKLAQAAANNPAAFMGALMDAAQKGLTPGTPEFYLTPRKRKGRLEVQGITGWQGLVELMHRAGAISSVVAEVVHEHDQFRYVPGRMDRPEHEIDWDAPDRGRMRLVYAYAVMKDGAVSKVVVLNRAQIDKIKAQSDGADSDFSPWRKWEESMWLKSAVRQLAKWIPTSSEYRREQLRAAQEVAAEQRHSAAPEPPPAGVDATTGEVVDEVIEGEIVDDWPPTATPPDSH</sequence>
<keyword evidence="3" id="KW-1185">Reference proteome</keyword>
<comment type="caution">
    <text evidence="2">The sequence shown here is derived from an EMBL/GenBank/DDBJ whole genome shotgun (WGS) entry which is preliminary data.</text>
</comment>
<dbReference type="Pfam" id="PF03837">
    <property type="entry name" value="RecT"/>
    <property type="match status" value="1"/>
</dbReference>
<organism evidence="2 3">
    <name type="scientific">Marinactinospora rubrisoli</name>
    <dbReference type="NCBI Taxonomy" id="2715399"/>
    <lineage>
        <taxon>Bacteria</taxon>
        <taxon>Bacillati</taxon>
        <taxon>Actinomycetota</taxon>
        <taxon>Actinomycetes</taxon>
        <taxon>Streptosporangiales</taxon>
        <taxon>Nocardiopsidaceae</taxon>
        <taxon>Marinactinospora</taxon>
    </lineage>
</organism>
<gene>
    <name evidence="2" type="ORF">ACFQRF_23880</name>
</gene>
<dbReference type="NCBIfam" id="TIGR00616">
    <property type="entry name" value="rect"/>
    <property type="match status" value="1"/>
</dbReference>
<accession>A0ABW2KLS5</accession>
<name>A0ABW2KLS5_9ACTN</name>
<reference evidence="3" key="1">
    <citation type="journal article" date="2019" name="Int. J. Syst. Evol. Microbiol.">
        <title>The Global Catalogue of Microorganisms (GCM) 10K type strain sequencing project: providing services to taxonomists for standard genome sequencing and annotation.</title>
        <authorList>
            <consortium name="The Broad Institute Genomics Platform"/>
            <consortium name="The Broad Institute Genome Sequencing Center for Infectious Disease"/>
            <person name="Wu L."/>
            <person name="Ma J."/>
        </authorList>
    </citation>
    <scope>NUCLEOTIDE SEQUENCE [LARGE SCALE GENOMIC DNA]</scope>
    <source>
        <strain evidence="3">CGMCC 4.7382</strain>
    </source>
</reference>